<dbReference type="EMBL" id="CACVBS010000036">
    <property type="protein sequence ID" value="CAA7262641.1"/>
    <property type="molecule type" value="Genomic_DNA"/>
</dbReference>
<dbReference type="SUPFAM" id="SSF117281">
    <property type="entry name" value="Kelch motif"/>
    <property type="match status" value="1"/>
</dbReference>
<accession>A0A8S0VYQ0</accession>
<dbReference type="InterPro" id="IPR015915">
    <property type="entry name" value="Kelch-typ_b-propeller"/>
</dbReference>
<protein>
    <recommendedName>
        <fullName evidence="6">Galactose oxidase</fullName>
    </recommendedName>
</protein>
<evidence type="ECO:0000256" key="1">
    <source>
        <dbReference type="ARBA" id="ARBA00022441"/>
    </source>
</evidence>
<dbReference type="PANTHER" id="PTHR46093:SF18">
    <property type="entry name" value="FIBRONECTIN TYPE-III DOMAIN-CONTAINING PROTEIN"/>
    <property type="match status" value="1"/>
</dbReference>
<keyword evidence="5" id="KW-1185">Reference proteome</keyword>
<evidence type="ECO:0000313" key="4">
    <source>
        <dbReference type="EMBL" id="CAA7262641.1"/>
    </source>
</evidence>
<evidence type="ECO:0000256" key="3">
    <source>
        <dbReference type="SAM" id="MobiDB-lite"/>
    </source>
</evidence>
<dbReference type="Proteomes" id="UP000467700">
    <property type="component" value="Unassembled WGS sequence"/>
</dbReference>
<keyword evidence="1" id="KW-0880">Kelch repeat</keyword>
<feature type="compositionally biased region" description="Low complexity" evidence="3">
    <location>
        <begin position="63"/>
        <end position="102"/>
    </location>
</feature>
<dbReference type="Pfam" id="PF24681">
    <property type="entry name" value="Kelch_KLHDC2_KLHL20_DRC7"/>
    <property type="match status" value="1"/>
</dbReference>
<name>A0A8S0VYQ0_CYCAE</name>
<dbReference type="OrthoDB" id="10251809at2759"/>
<evidence type="ECO:0008006" key="6">
    <source>
        <dbReference type="Google" id="ProtNLM"/>
    </source>
</evidence>
<proteinExistence type="predicted"/>
<sequence>MSTRNLTNVPEESSSQDTNPAPVPPSPGLATSPAPSTLTFSSATGSSRAARKPASVRTLGRASSEQLSAGSSSTVKRATSVSAASQTSSSSSKTVRATASVPQVPPVPDRPVQKYRLNPRLPHDKDAEPAPSTIMYWSRASVWGAIPMRTMRAHTMTLVDTTAWLIGGCDDKDSSKDLYCFNTETMQWTHHDTVGDFPPPSRAHTTTFFERKLIVCGGGLGSTYYDTVYVLDTTTRRWSRPHIAPNPSPAPRRAHSAVCYRGKVWVFGGGNGLTALNDVWTLDVSNNAGASTSKPMRWEEVQTFGVKPGARGYHTANLVGNVMVIIGGSDSKECFTDVWCLNLDTLVWTSTMKPGQPSHKRLAHTATQVGSYIFVMGGHTSTEYVSELLLYDLVSLQYELRPHMVLGKPPSARGYHETILADSRLFLFGGFNGYTAFDDVHILDLAAGAYLPQVTSFSMGSA</sequence>
<evidence type="ECO:0000256" key="2">
    <source>
        <dbReference type="ARBA" id="ARBA00022737"/>
    </source>
</evidence>
<dbReference type="AlphaFoldDB" id="A0A8S0VYQ0"/>
<organism evidence="4 5">
    <name type="scientific">Cyclocybe aegerita</name>
    <name type="common">Black poplar mushroom</name>
    <name type="synonym">Agrocybe aegerita</name>
    <dbReference type="NCBI Taxonomy" id="1973307"/>
    <lineage>
        <taxon>Eukaryota</taxon>
        <taxon>Fungi</taxon>
        <taxon>Dikarya</taxon>
        <taxon>Basidiomycota</taxon>
        <taxon>Agaricomycotina</taxon>
        <taxon>Agaricomycetes</taxon>
        <taxon>Agaricomycetidae</taxon>
        <taxon>Agaricales</taxon>
        <taxon>Agaricineae</taxon>
        <taxon>Bolbitiaceae</taxon>
        <taxon>Cyclocybe</taxon>
    </lineage>
</organism>
<dbReference type="Gene3D" id="2.120.10.80">
    <property type="entry name" value="Kelch-type beta propeller"/>
    <property type="match status" value="2"/>
</dbReference>
<dbReference type="PANTHER" id="PTHR46093">
    <property type="entry name" value="ACYL-COA-BINDING DOMAIN-CONTAINING PROTEIN 5"/>
    <property type="match status" value="1"/>
</dbReference>
<keyword evidence="2" id="KW-0677">Repeat</keyword>
<evidence type="ECO:0000313" key="5">
    <source>
        <dbReference type="Proteomes" id="UP000467700"/>
    </source>
</evidence>
<feature type="compositionally biased region" description="Polar residues" evidence="3">
    <location>
        <begin position="1"/>
        <end position="19"/>
    </location>
</feature>
<feature type="region of interest" description="Disordered" evidence="3">
    <location>
        <begin position="1"/>
        <end position="130"/>
    </location>
</feature>
<feature type="compositionally biased region" description="Polar residues" evidence="3">
    <location>
        <begin position="33"/>
        <end position="47"/>
    </location>
</feature>
<comment type="caution">
    <text evidence="4">The sequence shown here is derived from an EMBL/GenBank/DDBJ whole genome shotgun (WGS) entry which is preliminary data.</text>
</comment>
<reference evidence="4 5" key="1">
    <citation type="submission" date="2020-01" db="EMBL/GenBank/DDBJ databases">
        <authorList>
            <person name="Gupta K D."/>
        </authorList>
    </citation>
    <scope>NUCLEOTIDE SEQUENCE [LARGE SCALE GENOMIC DNA]</scope>
</reference>
<gene>
    <name evidence="4" type="ORF">AAE3_LOCUS4698</name>
</gene>